<dbReference type="PANTHER" id="PTHR20857">
    <property type="entry name" value="THIAMINE-PHOSPHATE PYROPHOSPHORYLASE"/>
    <property type="match status" value="1"/>
</dbReference>
<dbReference type="RefSeq" id="WP_129005791.1">
    <property type="nucleotide sequence ID" value="NZ_SDHZ01000005.1"/>
</dbReference>
<dbReference type="GO" id="GO:0004789">
    <property type="term" value="F:thiamine-phosphate diphosphorylase activity"/>
    <property type="evidence" value="ECO:0007669"/>
    <property type="project" value="TreeGrafter"/>
</dbReference>
<evidence type="ECO:0000256" key="2">
    <source>
        <dbReference type="ARBA" id="ARBA00022977"/>
    </source>
</evidence>
<dbReference type="SUPFAM" id="SSF51391">
    <property type="entry name" value="Thiamin phosphate synthase"/>
    <property type="match status" value="1"/>
</dbReference>
<dbReference type="InterPro" id="IPR013785">
    <property type="entry name" value="Aldolase_TIM"/>
</dbReference>
<evidence type="ECO:0000313" key="4">
    <source>
        <dbReference type="EMBL" id="RXK80764.1"/>
    </source>
</evidence>
<dbReference type="GO" id="GO:0009228">
    <property type="term" value="P:thiamine biosynthetic process"/>
    <property type="evidence" value="ECO:0007669"/>
    <property type="project" value="UniProtKB-KW"/>
</dbReference>
<gene>
    <name evidence="4" type="ORF">ESB13_21615</name>
</gene>
<accession>A0A4Q1D0L4</accession>
<name>A0A4Q1D0L4_9BACT</name>
<protein>
    <submittedName>
        <fullName evidence="4">Thiamine phosphate synthase</fullName>
    </submittedName>
</protein>
<dbReference type="InterPro" id="IPR022998">
    <property type="entry name" value="ThiamineP_synth_TenI"/>
</dbReference>
<dbReference type="PANTHER" id="PTHR20857:SF15">
    <property type="entry name" value="THIAMINE-PHOSPHATE SYNTHASE"/>
    <property type="match status" value="1"/>
</dbReference>
<dbReference type="CDD" id="cd00564">
    <property type="entry name" value="TMP_TenI"/>
    <property type="match status" value="1"/>
</dbReference>
<proteinExistence type="predicted"/>
<evidence type="ECO:0000256" key="1">
    <source>
        <dbReference type="ARBA" id="ARBA00004948"/>
    </source>
</evidence>
<dbReference type="GO" id="GO:0005737">
    <property type="term" value="C:cytoplasm"/>
    <property type="evidence" value="ECO:0007669"/>
    <property type="project" value="TreeGrafter"/>
</dbReference>
<feature type="domain" description="Thiamine phosphate synthase/TenI" evidence="3">
    <location>
        <begin position="4"/>
        <end position="179"/>
    </location>
</feature>
<dbReference type="Proteomes" id="UP000290545">
    <property type="component" value="Unassembled WGS sequence"/>
</dbReference>
<dbReference type="InterPro" id="IPR036206">
    <property type="entry name" value="ThiamineP_synth_sf"/>
</dbReference>
<comment type="caution">
    <text evidence="4">The sequence shown here is derived from an EMBL/GenBank/DDBJ whole genome shotgun (WGS) entry which is preliminary data.</text>
</comment>
<dbReference type="Gene3D" id="3.20.20.70">
    <property type="entry name" value="Aldolase class I"/>
    <property type="match status" value="1"/>
</dbReference>
<dbReference type="AlphaFoldDB" id="A0A4Q1D0L4"/>
<dbReference type="OrthoDB" id="194683at2"/>
<organism evidence="4 5">
    <name type="scientific">Filimonas effusa</name>
    <dbReference type="NCBI Taxonomy" id="2508721"/>
    <lineage>
        <taxon>Bacteria</taxon>
        <taxon>Pseudomonadati</taxon>
        <taxon>Bacteroidota</taxon>
        <taxon>Chitinophagia</taxon>
        <taxon>Chitinophagales</taxon>
        <taxon>Chitinophagaceae</taxon>
        <taxon>Filimonas</taxon>
    </lineage>
</organism>
<dbReference type="Pfam" id="PF02581">
    <property type="entry name" value="TMP-TENI"/>
    <property type="match status" value="1"/>
</dbReference>
<sequence length="208" mass="22990">MLAVISSPHPVKNEAGIINSLFKAGLFHFHLRKPAASLTEVKELLAAIDPEYYQRIALHHHHALALETGLTRLHFTEDARLKTDKIFWRELVAAGFRLSTSLHDVEAARSLSTCFSYAFLGPVFDSISKTGYRANVNLCGCKQVTEAVSPLIAIGGIDKHNCTKPLQMGFKGVAVLGAIWEDNSPLEAFRDLKDQWLSDAKPLFPPIV</sequence>
<dbReference type="EMBL" id="SDHZ01000005">
    <property type="protein sequence ID" value="RXK80764.1"/>
    <property type="molecule type" value="Genomic_DNA"/>
</dbReference>
<comment type="pathway">
    <text evidence="1">Cofactor biosynthesis; thiamine diphosphate biosynthesis.</text>
</comment>
<evidence type="ECO:0000313" key="5">
    <source>
        <dbReference type="Proteomes" id="UP000290545"/>
    </source>
</evidence>
<evidence type="ECO:0000259" key="3">
    <source>
        <dbReference type="Pfam" id="PF02581"/>
    </source>
</evidence>
<keyword evidence="2" id="KW-0784">Thiamine biosynthesis</keyword>
<keyword evidence="5" id="KW-1185">Reference proteome</keyword>
<reference evidence="4 5" key="1">
    <citation type="submission" date="2019-01" db="EMBL/GenBank/DDBJ databases">
        <title>Filimonas sp. strain TTM-71.</title>
        <authorList>
            <person name="Chen W.-M."/>
        </authorList>
    </citation>
    <scope>NUCLEOTIDE SEQUENCE [LARGE SCALE GENOMIC DNA]</scope>
    <source>
        <strain evidence="4 5">TTM-71</strain>
    </source>
</reference>